<reference evidence="13" key="1">
    <citation type="journal article" date="2023" name="G3 (Bethesda)">
        <title>Whole genome assemblies of Zophobas morio and Tenebrio molitor.</title>
        <authorList>
            <person name="Kaur S."/>
            <person name="Stinson S.A."/>
            <person name="diCenzo G.C."/>
        </authorList>
    </citation>
    <scope>NUCLEOTIDE SEQUENCE</scope>
    <source>
        <strain evidence="13">QUZm001</strain>
    </source>
</reference>
<evidence type="ECO:0000256" key="3">
    <source>
        <dbReference type="ARBA" id="ARBA00022490"/>
    </source>
</evidence>
<evidence type="ECO:0000256" key="7">
    <source>
        <dbReference type="ARBA" id="ARBA00022845"/>
    </source>
</evidence>
<proteinExistence type="inferred from homology"/>
<dbReference type="InterPro" id="IPR054696">
    <property type="entry name" value="GTP-eEF1A_C"/>
</dbReference>
<dbReference type="SUPFAM" id="SSF50447">
    <property type="entry name" value="Translation proteins"/>
    <property type="match status" value="1"/>
</dbReference>
<keyword evidence="5" id="KW-0547">Nucleotide-binding</keyword>
<comment type="similarity">
    <text evidence="2">Belongs to the TRAFAC class translation factor GTPase superfamily. Classic translation factor GTPase family. EF-Tu/EF-1A subfamily.</text>
</comment>
<gene>
    <name evidence="13" type="ORF">Zmor_006814</name>
</gene>
<dbReference type="GO" id="GO:0005525">
    <property type="term" value="F:GTP binding"/>
    <property type="evidence" value="ECO:0007669"/>
    <property type="project" value="UniProtKB-KW"/>
</dbReference>
<dbReference type="InterPro" id="IPR027417">
    <property type="entry name" value="P-loop_NTPase"/>
</dbReference>
<feature type="region of interest" description="Disordered" evidence="11">
    <location>
        <begin position="166"/>
        <end position="200"/>
    </location>
</feature>
<dbReference type="InterPro" id="IPR050100">
    <property type="entry name" value="TRAFAC_GTPase_members"/>
</dbReference>
<accession>A0AA38MMZ6</accession>
<dbReference type="GO" id="GO:0006412">
    <property type="term" value="P:translation"/>
    <property type="evidence" value="ECO:0007669"/>
    <property type="project" value="UniProtKB-KW"/>
</dbReference>
<dbReference type="Pfam" id="PF22594">
    <property type="entry name" value="GTP-eEF1A_C"/>
    <property type="match status" value="1"/>
</dbReference>
<dbReference type="CDD" id="cd01883">
    <property type="entry name" value="EF1_alpha"/>
    <property type="match status" value="1"/>
</dbReference>
<dbReference type="SUPFAM" id="SSF50465">
    <property type="entry name" value="EF-Tu/eEF-1alpha/eIF2-gamma C-terminal domain"/>
    <property type="match status" value="1"/>
</dbReference>
<feature type="domain" description="Tr-type G" evidence="12">
    <location>
        <begin position="218"/>
        <end position="444"/>
    </location>
</feature>
<evidence type="ECO:0000256" key="6">
    <source>
        <dbReference type="ARBA" id="ARBA00022801"/>
    </source>
</evidence>
<dbReference type="Pfam" id="PF00009">
    <property type="entry name" value="GTP_EFTU"/>
    <property type="match status" value="1"/>
</dbReference>
<dbReference type="GO" id="GO:0005737">
    <property type="term" value="C:cytoplasm"/>
    <property type="evidence" value="ECO:0007669"/>
    <property type="project" value="UniProtKB-SubCell"/>
</dbReference>
<dbReference type="PRINTS" id="PR00315">
    <property type="entry name" value="ELONGATNFCT"/>
</dbReference>
<keyword evidence="9" id="KW-0342">GTP-binding</keyword>
<dbReference type="Gene3D" id="1.10.8.10">
    <property type="entry name" value="DNA helicase RuvA subunit, C-terminal domain"/>
    <property type="match status" value="1"/>
</dbReference>
<evidence type="ECO:0000256" key="2">
    <source>
        <dbReference type="ARBA" id="ARBA00007249"/>
    </source>
</evidence>
<keyword evidence="3" id="KW-0963">Cytoplasm</keyword>
<comment type="catalytic activity">
    <reaction evidence="10">
        <text>GTP + H2O = GDP + phosphate + H(+)</text>
        <dbReference type="Rhea" id="RHEA:19669"/>
        <dbReference type="ChEBI" id="CHEBI:15377"/>
        <dbReference type="ChEBI" id="CHEBI:15378"/>
        <dbReference type="ChEBI" id="CHEBI:37565"/>
        <dbReference type="ChEBI" id="CHEBI:43474"/>
        <dbReference type="ChEBI" id="CHEBI:58189"/>
    </reaction>
    <physiologicalReaction direction="left-to-right" evidence="10">
        <dbReference type="Rhea" id="RHEA:19670"/>
    </physiologicalReaction>
</comment>
<dbReference type="FunFam" id="3.40.50.300:FF:000204">
    <property type="entry name" value="Translation elongation factor Tu"/>
    <property type="match status" value="1"/>
</dbReference>
<dbReference type="Gene3D" id="3.40.50.300">
    <property type="entry name" value="P-loop containing nucleotide triphosphate hydrolases"/>
    <property type="match status" value="1"/>
</dbReference>
<dbReference type="Gene3D" id="2.40.30.10">
    <property type="entry name" value="Translation factors"/>
    <property type="match status" value="2"/>
</dbReference>
<dbReference type="EMBL" id="JALNTZ010000002">
    <property type="protein sequence ID" value="KAJ3662466.1"/>
    <property type="molecule type" value="Genomic_DNA"/>
</dbReference>
<dbReference type="PROSITE" id="PS51722">
    <property type="entry name" value="G_TR_2"/>
    <property type="match status" value="1"/>
</dbReference>
<dbReference type="InterPro" id="IPR009001">
    <property type="entry name" value="Transl_elong_EF1A/Init_IF2_C"/>
</dbReference>
<dbReference type="InterPro" id="IPR015033">
    <property type="entry name" value="HBS1-like_N"/>
</dbReference>
<dbReference type="GO" id="GO:0006417">
    <property type="term" value="P:regulation of translation"/>
    <property type="evidence" value="ECO:0007669"/>
    <property type="project" value="UniProtKB-KW"/>
</dbReference>
<keyword evidence="14" id="KW-1185">Reference proteome</keyword>
<evidence type="ECO:0000259" key="12">
    <source>
        <dbReference type="PROSITE" id="PS51722"/>
    </source>
</evidence>
<dbReference type="InterPro" id="IPR009000">
    <property type="entry name" value="Transl_B-barrel_sf"/>
</dbReference>
<sequence>MSRHRDVRNMDYTEDYDGYDDVYGHSVDDDYYISPSNRQFIFNRENSRDQPKIGEFIRTEQDIQEEDESELATDLSDLDKARLESCIEQIKNTLGPLTISKNELANIVISNSYDVEKATNTILDMKNVQTERKEKVPSIKVVASGGKTTTNVTKGFDISQKDTVKLNTTPRSQSPASGRGTPVISQTEAVSEDSKVGKTKENKIDIETQYKKERGESKEHLYMVVIGHVDAGKSTLMGHLLYDLGQVNQKTMHKYEQESRKLGKQSFMYAWVLDETGEERNRGITMDVGRSQFETKTKHVTLLDAPGHKDFIPNMISGAGQADVALLVVDATRGEFETGFDFGGQTREHALLVRSLGVIQLAVAINKLDTVSWSKERFDEISQKLKTFLRQAGFREGDVTFVPCSGLTGQNLTQKPTENELLTWYSGPCLLEVIDNFRTPDRPVSKPFRLSVNDIFKGTGSGFCVSGRVETGSLNVGDRIMVCPNRELSVVKSLFIEDLSQTVVFAGDQATVTLSGIEMQNVSIGNVLCDPQNPVQVSSKFQARIVVFNLTIPITKGFSVILHHQSLVEPAVVRKLISQLNRSTGEVVKKHPRFLSNNTSAIVEIQVSRPIALELYSDCKELGRFMLRVGGVTIAAGLITKIVL</sequence>
<dbReference type="FunFam" id="2.40.30.10:FF:000020">
    <property type="entry name" value="Translation elongation factor EF-1"/>
    <property type="match status" value="1"/>
</dbReference>
<keyword evidence="8" id="KW-0648">Protein biosynthesis</keyword>
<dbReference type="Pfam" id="PF03144">
    <property type="entry name" value="GTP_EFTU_D2"/>
    <property type="match status" value="1"/>
</dbReference>
<dbReference type="SUPFAM" id="SSF52540">
    <property type="entry name" value="P-loop containing nucleoside triphosphate hydrolases"/>
    <property type="match status" value="1"/>
</dbReference>
<comment type="caution">
    <text evidence="13">The sequence shown here is derived from an EMBL/GenBank/DDBJ whole genome shotgun (WGS) entry which is preliminary data.</text>
</comment>
<dbReference type="GO" id="GO:0003924">
    <property type="term" value="F:GTPase activity"/>
    <property type="evidence" value="ECO:0007669"/>
    <property type="project" value="InterPro"/>
</dbReference>
<evidence type="ECO:0000313" key="13">
    <source>
        <dbReference type="EMBL" id="KAJ3662466.1"/>
    </source>
</evidence>
<evidence type="ECO:0000256" key="8">
    <source>
        <dbReference type="ARBA" id="ARBA00022917"/>
    </source>
</evidence>
<dbReference type="CDD" id="cd04093">
    <property type="entry name" value="HBS1_C_III"/>
    <property type="match status" value="1"/>
</dbReference>
<organism evidence="13 14">
    <name type="scientific">Zophobas morio</name>
    <dbReference type="NCBI Taxonomy" id="2755281"/>
    <lineage>
        <taxon>Eukaryota</taxon>
        <taxon>Metazoa</taxon>
        <taxon>Ecdysozoa</taxon>
        <taxon>Arthropoda</taxon>
        <taxon>Hexapoda</taxon>
        <taxon>Insecta</taxon>
        <taxon>Pterygota</taxon>
        <taxon>Neoptera</taxon>
        <taxon>Endopterygota</taxon>
        <taxon>Coleoptera</taxon>
        <taxon>Polyphaga</taxon>
        <taxon>Cucujiformia</taxon>
        <taxon>Tenebrionidae</taxon>
        <taxon>Zophobas</taxon>
    </lineage>
</organism>
<dbReference type="InterPro" id="IPR000795">
    <property type="entry name" value="T_Tr_GTP-bd_dom"/>
</dbReference>
<dbReference type="PANTHER" id="PTHR23115">
    <property type="entry name" value="TRANSLATION FACTOR"/>
    <property type="match status" value="1"/>
</dbReference>
<evidence type="ECO:0000313" key="14">
    <source>
        <dbReference type="Proteomes" id="UP001168821"/>
    </source>
</evidence>
<protein>
    <recommendedName>
        <fullName evidence="12">Tr-type G domain-containing protein</fullName>
    </recommendedName>
</protein>
<dbReference type="FunFam" id="2.40.30.10:FF:000035">
    <property type="entry name" value="HBS1-like translational GTPase"/>
    <property type="match status" value="1"/>
</dbReference>
<dbReference type="SUPFAM" id="SSF109732">
    <property type="entry name" value="HBS1-like domain"/>
    <property type="match status" value="1"/>
</dbReference>
<evidence type="ECO:0000256" key="9">
    <source>
        <dbReference type="ARBA" id="ARBA00023134"/>
    </source>
</evidence>
<keyword evidence="4" id="KW-0597">Phosphoprotein</keyword>
<evidence type="ECO:0000256" key="5">
    <source>
        <dbReference type="ARBA" id="ARBA00022741"/>
    </source>
</evidence>
<keyword evidence="6" id="KW-0378">Hydrolase</keyword>
<evidence type="ECO:0000256" key="11">
    <source>
        <dbReference type="SAM" id="MobiDB-lite"/>
    </source>
</evidence>
<evidence type="ECO:0000256" key="1">
    <source>
        <dbReference type="ARBA" id="ARBA00004496"/>
    </source>
</evidence>
<evidence type="ECO:0000256" key="4">
    <source>
        <dbReference type="ARBA" id="ARBA00022553"/>
    </source>
</evidence>
<comment type="subcellular location">
    <subcellularLocation>
        <location evidence="1">Cytoplasm</location>
    </subcellularLocation>
</comment>
<dbReference type="Proteomes" id="UP001168821">
    <property type="component" value="Unassembled WGS sequence"/>
</dbReference>
<dbReference type="InterPro" id="IPR037189">
    <property type="entry name" value="HBS1-like_N_sf"/>
</dbReference>
<feature type="compositionally biased region" description="Polar residues" evidence="11">
    <location>
        <begin position="166"/>
        <end position="176"/>
    </location>
</feature>
<dbReference type="CDD" id="cd16267">
    <property type="entry name" value="HBS1-like_II"/>
    <property type="match status" value="1"/>
</dbReference>
<dbReference type="Pfam" id="PF08938">
    <property type="entry name" value="HBS1_N"/>
    <property type="match status" value="1"/>
</dbReference>
<keyword evidence="7" id="KW-0810">Translation regulation</keyword>
<name>A0AA38MMZ6_9CUCU</name>
<evidence type="ECO:0000256" key="10">
    <source>
        <dbReference type="ARBA" id="ARBA00049117"/>
    </source>
</evidence>
<dbReference type="InterPro" id="IPR004161">
    <property type="entry name" value="EFTu-like_2"/>
</dbReference>
<dbReference type="AlphaFoldDB" id="A0AA38MMZ6"/>